<dbReference type="Pfam" id="PF04057">
    <property type="entry name" value="Rep-A_N"/>
    <property type="match status" value="1"/>
</dbReference>
<dbReference type="SUPFAM" id="SSF50249">
    <property type="entry name" value="Nucleic acid-binding proteins"/>
    <property type="match status" value="1"/>
</dbReference>
<gene>
    <name evidence="2" type="ORF">DAPPUDRAFT_247535</name>
</gene>
<evidence type="ECO:0000259" key="1">
    <source>
        <dbReference type="Pfam" id="PF04057"/>
    </source>
</evidence>
<dbReference type="Proteomes" id="UP000000305">
    <property type="component" value="Unassembled WGS sequence"/>
</dbReference>
<reference evidence="2 3" key="1">
    <citation type="journal article" date="2011" name="Science">
        <title>The ecoresponsive genome of Daphnia pulex.</title>
        <authorList>
            <person name="Colbourne J.K."/>
            <person name="Pfrender M.E."/>
            <person name="Gilbert D."/>
            <person name="Thomas W.K."/>
            <person name="Tucker A."/>
            <person name="Oakley T.H."/>
            <person name="Tokishita S."/>
            <person name="Aerts A."/>
            <person name="Arnold G.J."/>
            <person name="Basu M.K."/>
            <person name="Bauer D.J."/>
            <person name="Caceres C.E."/>
            <person name="Carmel L."/>
            <person name="Casola C."/>
            <person name="Choi J.H."/>
            <person name="Detter J.C."/>
            <person name="Dong Q."/>
            <person name="Dusheyko S."/>
            <person name="Eads B.D."/>
            <person name="Frohlich T."/>
            <person name="Geiler-Samerotte K.A."/>
            <person name="Gerlach D."/>
            <person name="Hatcher P."/>
            <person name="Jogdeo S."/>
            <person name="Krijgsveld J."/>
            <person name="Kriventseva E.V."/>
            <person name="Kultz D."/>
            <person name="Laforsch C."/>
            <person name="Lindquist E."/>
            <person name="Lopez J."/>
            <person name="Manak J.R."/>
            <person name="Muller J."/>
            <person name="Pangilinan J."/>
            <person name="Patwardhan R.P."/>
            <person name="Pitluck S."/>
            <person name="Pritham E.J."/>
            <person name="Rechtsteiner A."/>
            <person name="Rho M."/>
            <person name="Rogozin I.B."/>
            <person name="Sakarya O."/>
            <person name="Salamov A."/>
            <person name="Schaack S."/>
            <person name="Shapiro H."/>
            <person name="Shiga Y."/>
            <person name="Skalitzky C."/>
            <person name="Smith Z."/>
            <person name="Souvorov A."/>
            <person name="Sung W."/>
            <person name="Tang Z."/>
            <person name="Tsuchiya D."/>
            <person name="Tu H."/>
            <person name="Vos H."/>
            <person name="Wang M."/>
            <person name="Wolf Y.I."/>
            <person name="Yamagata H."/>
            <person name="Yamada T."/>
            <person name="Ye Y."/>
            <person name="Shaw J.R."/>
            <person name="Andrews J."/>
            <person name="Crease T.J."/>
            <person name="Tang H."/>
            <person name="Lucas S.M."/>
            <person name="Robertson H.M."/>
            <person name="Bork P."/>
            <person name="Koonin E.V."/>
            <person name="Zdobnov E.M."/>
            <person name="Grigoriev I.V."/>
            <person name="Lynch M."/>
            <person name="Boore J.L."/>
        </authorList>
    </citation>
    <scope>NUCLEOTIDE SEQUENCE [LARGE SCALE GENOMIC DNA]</scope>
</reference>
<protein>
    <recommendedName>
        <fullName evidence="1">Replication factor-A protein 1 N-terminal domain-containing protein</fullName>
    </recommendedName>
</protein>
<dbReference type="EMBL" id="GL732562">
    <property type="protein sequence ID" value="EFX77455.1"/>
    <property type="molecule type" value="Genomic_DNA"/>
</dbReference>
<proteinExistence type="predicted"/>
<keyword evidence="3" id="KW-1185">Reference proteome</keyword>
<dbReference type="InParanoid" id="E9GSM5"/>
<sequence length="130" mass="14395">MHQWPSPPKVNSSKPVLTNGAIPAIVEKNGLYNETPVLQDFRGLLQATDNNRYKIVLSDGKYSYAFAMLSAQLNHLIADGKLEIFTVVKVVRFTVNSVIAKAPATDKVYNKIITLHDVELLVSGKEVRSN</sequence>
<dbReference type="GO" id="GO:0005634">
    <property type="term" value="C:nucleus"/>
    <property type="evidence" value="ECO:0007669"/>
    <property type="project" value="InterPro"/>
</dbReference>
<dbReference type="STRING" id="6669.E9GSM5"/>
<accession>E9GSM5</accession>
<dbReference type="InterPro" id="IPR012340">
    <property type="entry name" value="NA-bd_OB-fold"/>
</dbReference>
<dbReference type="GO" id="GO:0003677">
    <property type="term" value="F:DNA binding"/>
    <property type="evidence" value="ECO:0007669"/>
    <property type="project" value="InterPro"/>
</dbReference>
<feature type="domain" description="Replication factor-A protein 1 N-terminal" evidence="1">
    <location>
        <begin position="17"/>
        <end position="99"/>
    </location>
</feature>
<evidence type="ECO:0000313" key="2">
    <source>
        <dbReference type="EMBL" id="EFX77455.1"/>
    </source>
</evidence>
<dbReference type="OrthoDB" id="1751331at2759"/>
<evidence type="ECO:0000313" key="3">
    <source>
        <dbReference type="Proteomes" id="UP000000305"/>
    </source>
</evidence>
<dbReference type="AlphaFoldDB" id="E9GSM5"/>
<name>E9GSM5_DAPPU</name>
<organism evidence="2 3">
    <name type="scientific">Daphnia pulex</name>
    <name type="common">Water flea</name>
    <dbReference type="NCBI Taxonomy" id="6669"/>
    <lineage>
        <taxon>Eukaryota</taxon>
        <taxon>Metazoa</taxon>
        <taxon>Ecdysozoa</taxon>
        <taxon>Arthropoda</taxon>
        <taxon>Crustacea</taxon>
        <taxon>Branchiopoda</taxon>
        <taxon>Diplostraca</taxon>
        <taxon>Cladocera</taxon>
        <taxon>Anomopoda</taxon>
        <taxon>Daphniidae</taxon>
        <taxon>Daphnia</taxon>
    </lineage>
</organism>
<dbReference type="eggNOG" id="KOG0851">
    <property type="taxonomic scope" value="Eukaryota"/>
</dbReference>
<dbReference type="HOGENOM" id="CLU_1940216_0_0_1"/>
<dbReference type="InterPro" id="IPR007199">
    <property type="entry name" value="Rep_factor-A_N"/>
</dbReference>
<dbReference type="Gene3D" id="2.40.50.140">
    <property type="entry name" value="Nucleic acid-binding proteins"/>
    <property type="match status" value="1"/>
</dbReference>
<dbReference type="KEGG" id="dpx:DAPPUDRAFT_247535"/>
<dbReference type="GO" id="GO:0006260">
    <property type="term" value="P:DNA replication"/>
    <property type="evidence" value="ECO:0007669"/>
    <property type="project" value="InterPro"/>
</dbReference>